<feature type="chain" id="PRO_5035554367" evidence="4">
    <location>
        <begin position="34"/>
        <end position="290"/>
    </location>
</feature>
<dbReference type="PANTHER" id="PTHR35891:SF2">
    <property type="entry name" value="THIOL:DISULFIDE INTERCHANGE PROTEIN DSBA"/>
    <property type="match status" value="1"/>
</dbReference>
<organism evidence="6 8">
    <name type="scientific">Marilutibacter maris</name>
    <dbReference type="NCBI Taxonomy" id="1605891"/>
    <lineage>
        <taxon>Bacteria</taxon>
        <taxon>Pseudomonadati</taxon>
        <taxon>Pseudomonadota</taxon>
        <taxon>Gammaproteobacteria</taxon>
        <taxon>Lysobacterales</taxon>
        <taxon>Lysobacteraceae</taxon>
        <taxon>Marilutibacter</taxon>
    </lineage>
</organism>
<keyword evidence="2" id="KW-0676">Redox-active center</keyword>
<dbReference type="PROSITE" id="PS51257">
    <property type="entry name" value="PROKAR_LIPOPROTEIN"/>
    <property type="match status" value="1"/>
</dbReference>
<dbReference type="InterPro" id="IPR012336">
    <property type="entry name" value="Thioredoxin-like_fold"/>
</dbReference>
<evidence type="ECO:0000259" key="5">
    <source>
        <dbReference type="PROSITE" id="PS51352"/>
    </source>
</evidence>
<dbReference type="Gene3D" id="3.40.30.10">
    <property type="entry name" value="Glutaredoxin"/>
    <property type="match status" value="1"/>
</dbReference>
<keyword evidence="8" id="KW-1185">Reference proteome</keyword>
<evidence type="ECO:0000313" key="9">
    <source>
        <dbReference type="Proteomes" id="UP000320431"/>
    </source>
</evidence>
<reference evidence="6 8" key="1">
    <citation type="submission" date="2018-05" db="EMBL/GenBank/DDBJ databases">
        <title>The complete genome of Lysobacter maris HZ9B, a marine bacterium antagonistic against terrestrial plant pathogens.</title>
        <authorList>
            <person name="Zhang X.-Q."/>
        </authorList>
    </citation>
    <scope>NUCLEOTIDE SEQUENCE [LARGE SCALE GENOMIC DNA]</scope>
    <source>
        <strain evidence="6 8">HZ9B</strain>
    </source>
</reference>
<gene>
    <name evidence="6" type="ORF">C9I47_3013</name>
    <name evidence="7" type="ORF">FKV24_017345</name>
</gene>
<evidence type="ECO:0000256" key="1">
    <source>
        <dbReference type="ARBA" id="ARBA00022729"/>
    </source>
</evidence>
<dbReference type="PROSITE" id="PS51352">
    <property type="entry name" value="THIOREDOXIN_2"/>
    <property type="match status" value="1"/>
</dbReference>
<feature type="compositionally biased region" description="Low complexity" evidence="3">
    <location>
        <begin position="39"/>
        <end position="74"/>
    </location>
</feature>
<dbReference type="InterPro" id="IPR013766">
    <property type="entry name" value="Thioredoxin_domain"/>
</dbReference>
<feature type="signal peptide" evidence="4">
    <location>
        <begin position="1"/>
        <end position="33"/>
    </location>
</feature>
<dbReference type="AlphaFoldDB" id="A0A2U9TAQ2"/>
<dbReference type="Pfam" id="PF13462">
    <property type="entry name" value="Thioredoxin_4"/>
    <property type="match status" value="1"/>
</dbReference>
<dbReference type="Proteomes" id="UP000249447">
    <property type="component" value="Chromosome"/>
</dbReference>
<dbReference type="EMBL" id="CP029843">
    <property type="protein sequence ID" value="AWV08682.1"/>
    <property type="molecule type" value="Genomic_DNA"/>
</dbReference>
<dbReference type="EMBL" id="VICD02000308">
    <property type="protein sequence ID" value="KAB8164888.1"/>
    <property type="molecule type" value="Genomic_DNA"/>
</dbReference>
<dbReference type="InterPro" id="IPR023205">
    <property type="entry name" value="DsbA/DsbL"/>
</dbReference>
<protein>
    <submittedName>
        <fullName evidence="7">Thioredoxin domain-containing protein</fullName>
    </submittedName>
</protein>
<dbReference type="GO" id="GO:0015036">
    <property type="term" value="F:disulfide oxidoreductase activity"/>
    <property type="evidence" value="ECO:0007669"/>
    <property type="project" value="UniProtKB-ARBA"/>
</dbReference>
<accession>A0A2U9TAQ2</accession>
<dbReference type="SUPFAM" id="SSF52833">
    <property type="entry name" value="Thioredoxin-like"/>
    <property type="match status" value="1"/>
</dbReference>
<dbReference type="InterPro" id="IPR036249">
    <property type="entry name" value="Thioredoxin-like_sf"/>
</dbReference>
<evidence type="ECO:0000256" key="2">
    <source>
        <dbReference type="ARBA" id="ARBA00023284"/>
    </source>
</evidence>
<reference evidence="7 9" key="2">
    <citation type="submission" date="2019-10" db="EMBL/GenBank/DDBJ databases">
        <title>Lysobacter alkalisoli sp. nov., isolated from saline-alkaline soil.</title>
        <authorList>
            <person name="Sun J.-Q."/>
        </authorList>
    </citation>
    <scope>NUCLEOTIDE SEQUENCE [LARGE SCALE GENOMIC DNA]</scope>
    <source>
        <strain evidence="7 9">KCTC 42381</strain>
    </source>
</reference>
<evidence type="ECO:0000256" key="4">
    <source>
        <dbReference type="SAM" id="SignalP"/>
    </source>
</evidence>
<dbReference type="PROSITE" id="PS00194">
    <property type="entry name" value="THIOREDOXIN_1"/>
    <property type="match status" value="1"/>
</dbReference>
<evidence type="ECO:0000313" key="6">
    <source>
        <dbReference type="EMBL" id="AWV08682.1"/>
    </source>
</evidence>
<dbReference type="OrthoDB" id="9784896at2"/>
<proteinExistence type="predicted"/>
<dbReference type="Proteomes" id="UP000320431">
    <property type="component" value="Unassembled WGS sequence"/>
</dbReference>
<dbReference type="RefSeq" id="WP_111267707.1">
    <property type="nucleotide sequence ID" value="NZ_CP029843.1"/>
</dbReference>
<dbReference type="InterPro" id="IPR050824">
    <property type="entry name" value="Thiol_disulfide_DsbA"/>
</dbReference>
<dbReference type="CDD" id="cd03019">
    <property type="entry name" value="DsbA_DsbA"/>
    <property type="match status" value="1"/>
</dbReference>
<evidence type="ECO:0000313" key="7">
    <source>
        <dbReference type="EMBL" id="KAB8164888.1"/>
    </source>
</evidence>
<dbReference type="InterPro" id="IPR017937">
    <property type="entry name" value="Thioredoxin_CS"/>
</dbReference>
<dbReference type="PANTHER" id="PTHR35891">
    <property type="entry name" value="THIOL:DISULFIDE INTERCHANGE PROTEIN DSBA"/>
    <property type="match status" value="1"/>
</dbReference>
<evidence type="ECO:0000313" key="8">
    <source>
        <dbReference type="Proteomes" id="UP000249447"/>
    </source>
</evidence>
<feature type="domain" description="Thioredoxin" evidence="5">
    <location>
        <begin position="68"/>
        <end position="275"/>
    </location>
</feature>
<feature type="region of interest" description="Disordered" evidence="3">
    <location>
        <begin position="39"/>
        <end position="97"/>
    </location>
</feature>
<name>A0A2U9TAQ2_9GAMM</name>
<sequence length="290" mass="30343">MTSRIFKTGLAKTGLLPLLLFVSMLAACSSETAAPTAEADSAAPAATAPAETAAAPAGEAAAGDDASAEAGTEAPQPAAANDNPVTPPEGPAPVLGTDYAEIAGGQPFAPAMGKIEVVEVFGYTCPHCAQFEPIFKAWKARQPADVNVVPLAAPFGGYWEPYARAFYAADSMNLLEKTHDAMFRAVHLERSMPTPPTVAKPEEIAAFYVKFGANAEQFAGTMNSFSVNARMKRVGQFLMRSGVDSTPSLVVNGKYRVIGGRSHEDQLRIADHLVAMERAAMKPAASADGQ</sequence>
<keyword evidence="1 4" id="KW-0732">Signal</keyword>
<evidence type="ECO:0000256" key="3">
    <source>
        <dbReference type="SAM" id="MobiDB-lite"/>
    </source>
</evidence>
<dbReference type="KEGG" id="lmb:C9I47_3013"/>